<feature type="domain" description="Polysaccharide pyruvyl transferase" evidence="1">
    <location>
        <begin position="3"/>
        <end position="315"/>
    </location>
</feature>
<reference evidence="2 3" key="1">
    <citation type="submission" date="2017-10" db="EMBL/GenBank/DDBJ databases">
        <title>Sequencing the genomes of 1000 actinobacteria strains.</title>
        <authorList>
            <person name="Klenk H.-P."/>
        </authorList>
    </citation>
    <scope>NUCLEOTIDE SEQUENCE [LARGE SCALE GENOMIC DNA]</scope>
    <source>
        <strain evidence="2 3">DSM 21798</strain>
    </source>
</reference>
<keyword evidence="2" id="KW-0808">Transferase</keyword>
<dbReference type="InterPro" id="IPR007345">
    <property type="entry name" value="Polysacch_pyruvyl_Trfase"/>
</dbReference>
<organism evidence="2 3">
    <name type="scientific">Paramicrobacterium agarici</name>
    <dbReference type="NCBI Taxonomy" id="630514"/>
    <lineage>
        <taxon>Bacteria</taxon>
        <taxon>Bacillati</taxon>
        <taxon>Actinomycetota</taxon>
        <taxon>Actinomycetes</taxon>
        <taxon>Micrococcales</taxon>
        <taxon>Microbacteriaceae</taxon>
        <taxon>Paramicrobacterium</taxon>
    </lineage>
</organism>
<dbReference type="PANTHER" id="PTHR36836">
    <property type="entry name" value="COLANIC ACID BIOSYNTHESIS PROTEIN WCAK"/>
    <property type="match status" value="1"/>
</dbReference>
<accession>A0A2A9DZ59</accession>
<dbReference type="AlphaFoldDB" id="A0A2A9DZ59"/>
<evidence type="ECO:0000313" key="2">
    <source>
        <dbReference type="EMBL" id="PFG31883.1"/>
    </source>
</evidence>
<proteinExistence type="predicted"/>
<sequence>MTEAAIGELQSRGIADITIIAAEAAPAQKRYGVSAIDRFGFGTRWNRKRLEERYTTLVSEIANDFGTMPPEDPAHAILDLVRRCDAVIIAGGGNITSRYLYHVYERSVLTKLAKKFGKPLLMTSQTIGPSIDDAHLGIVAEILTSASMIGARELDSLALIGDLTAGRATAYRTLDDAFHLRADAADEEWVAALNLDDRFVVASVSPYVSNPFWSEDEYFTQMAAILDSVAAELDETVYLLPHAGSPIRDEKKHDQISHERVIKTSSSSRIYALPVMSARECLAVMKKATLAVSTRYHPIVLGQSVGTPTISIGVDAYSFVRMYGAQKNFETAELHLPARRATADAVSALSSQVAAQRRVYEQHIKAIEPVRRAEAKTWWDALVERIRESSGGTVPSFAEVPSLKLANVEAVSCSEHAAHNELSLMYDSLIRERKAKAHTEDIVGRVGKDRDQQRQARLAAESEISTLRSELVAANSRKVVRLADKLGAVVRALRRRKS</sequence>
<gene>
    <name evidence="2" type="ORF">ATJ78_2865</name>
</gene>
<dbReference type="GO" id="GO:0016740">
    <property type="term" value="F:transferase activity"/>
    <property type="evidence" value="ECO:0007669"/>
    <property type="project" value="UniProtKB-KW"/>
</dbReference>
<dbReference type="EMBL" id="PDJE01000001">
    <property type="protein sequence ID" value="PFG31883.1"/>
    <property type="molecule type" value="Genomic_DNA"/>
</dbReference>
<evidence type="ECO:0000259" key="1">
    <source>
        <dbReference type="Pfam" id="PF04230"/>
    </source>
</evidence>
<protein>
    <submittedName>
        <fullName evidence="2">Polysaccharide pyruvyl transferase WcaK-like protein</fullName>
    </submittedName>
</protein>
<dbReference type="Pfam" id="PF04230">
    <property type="entry name" value="PS_pyruv_trans"/>
    <property type="match status" value="1"/>
</dbReference>
<dbReference type="Proteomes" id="UP000221369">
    <property type="component" value="Unassembled WGS sequence"/>
</dbReference>
<keyword evidence="3" id="KW-1185">Reference proteome</keyword>
<evidence type="ECO:0000313" key="3">
    <source>
        <dbReference type="Proteomes" id="UP000221369"/>
    </source>
</evidence>
<name>A0A2A9DZ59_9MICO</name>
<dbReference type="PANTHER" id="PTHR36836:SF1">
    <property type="entry name" value="COLANIC ACID BIOSYNTHESIS PROTEIN WCAK"/>
    <property type="match status" value="1"/>
</dbReference>
<comment type="caution">
    <text evidence="2">The sequence shown here is derived from an EMBL/GenBank/DDBJ whole genome shotgun (WGS) entry which is preliminary data.</text>
</comment>